<dbReference type="GO" id="GO:0016020">
    <property type="term" value="C:membrane"/>
    <property type="evidence" value="ECO:0007669"/>
    <property type="project" value="TreeGrafter"/>
</dbReference>
<dbReference type="PANTHER" id="PTHR43272:SF32">
    <property type="entry name" value="AMP-DEPENDENT SYNTHETASE_LIGASE DOMAIN-CONTAINING PROTEIN"/>
    <property type="match status" value="1"/>
</dbReference>
<name>A0A4V2JS68_9ACTN</name>
<dbReference type="RefSeq" id="WP_131170009.1">
    <property type="nucleotide sequence ID" value="NZ_SDMQ01000019.1"/>
</dbReference>
<dbReference type="InterPro" id="IPR042099">
    <property type="entry name" value="ANL_N_sf"/>
</dbReference>
<evidence type="ECO:0000256" key="3">
    <source>
        <dbReference type="ARBA" id="ARBA00022832"/>
    </source>
</evidence>
<organism evidence="7 8">
    <name type="scientific">Propioniciclava sinopodophylli</name>
    <dbReference type="NCBI Taxonomy" id="1837344"/>
    <lineage>
        <taxon>Bacteria</taxon>
        <taxon>Bacillati</taxon>
        <taxon>Actinomycetota</taxon>
        <taxon>Actinomycetes</taxon>
        <taxon>Propionibacteriales</taxon>
        <taxon>Propionibacteriaceae</taxon>
        <taxon>Propioniciclava</taxon>
    </lineage>
</organism>
<evidence type="ECO:0000313" key="7">
    <source>
        <dbReference type="EMBL" id="TBT82676.1"/>
    </source>
</evidence>
<dbReference type="AlphaFoldDB" id="A0A4V2JS68"/>
<dbReference type="GO" id="GO:0004467">
    <property type="term" value="F:long-chain fatty acid-CoA ligase activity"/>
    <property type="evidence" value="ECO:0007669"/>
    <property type="project" value="TreeGrafter"/>
</dbReference>
<feature type="domain" description="AMP-dependent synthetase/ligase" evidence="6">
    <location>
        <begin position="3"/>
        <end position="204"/>
    </location>
</feature>
<evidence type="ECO:0000256" key="2">
    <source>
        <dbReference type="ARBA" id="ARBA00022598"/>
    </source>
</evidence>
<dbReference type="SUPFAM" id="SSF56801">
    <property type="entry name" value="Acetyl-CoA synthetase-like"/>
    <property type="match status" value="1"/>
</dbReference>
<dbReference type="Pfam" id="PF00501">
    <property type="entry name" value="AMP-binding"/>
    <property type="match status" value="1"/>
</dbReference>
<accession>A0A4V2JS68</accession>
<keyword evidence="3" id="KW-0276">Fatty acid metabolism</keyword>
<evidence type="ECO:0000256" key="4">
    <source>
        <dbReference type="ARBA" id="ARBA00023098"/>
    </source>
</evidence>
<dbReference type="Proteomes" id="UP000292373">
    <property type="component" value="Unassembled WGS sequence"/>
</dbReference>
<dbReference type="OrthoDB" id="9803968at2"/>
<reference evidence="7 8" key="1">
    <citation type="submission" date="2019-01" db="EMBL/GenBank/DDBJ databases">
        <title>Lactibacter flavus gen. nov., sp. nov., a novel bacterium of the family Propionibacteriaceae isolated from raw milk and dairy products.</title>
        <authorList>
            <person name="Huptas C."/>
            <person name="Wenning M."/>
            <person name="Breitenwieser F."/>
            <person name="Doll E."/>
            <person name="Von Neubeck M."/>
            <person name="Busse H.-J."/>
            <person name="Scherer S."/>
        </authorList>
    </citation>
    <scope>NUCLEOTIDE SEQUENCE [LARGE SCALE GENOMIC DNA]</scope>
    <source>
        <strain evidence="7 8">KCTC 33808</strain>
    </source>
</reference>
<keyword evidence="8" id="KW-1185">Reference proteome</keyword>
<protein>
    <recommendedName>
        <fullName evidence="5">Acyl-CoA synthetase</fullName>
    </recommendedName>
</protein>
<evidence type="ECO:0000259" key="6">
    <source>
        <dbReference type="Pfam" id="PF00501"/>
    </source>
</evidence>
<dbReference type="PANTHER" id="PTHR43272">
    <property type="entry name" value="LONG-CHAIN-FATTY-ACID--COA LIGASE"/>
    <property type="match status" value="1"/>
</dbReference>
<evidence type="ECO:0000256" key="5">
    <source>
        <dbReference type="ARBA" id="ARBA00032875"/>
    </source>
</evidence>
<keyword evidence="2" id="KW-0436">Ligase</keyword>
<dbReference type="EMBL" id="SDMQ01000019">
    <property type="protein sequence ID" value="TBT82676.1"/>
    <property type="molecule type" value="Genomic_DNA"/>
</dbReference>
<keyword evidence="4" id="KW-0443">Lipid metabolism</keyword>
<comment type="similarity">
    <text evidence="1">Belongs to the ATP-dependent AMP-binding enzyme family.</text>
</comment>
<dbReference type="Pfam" id="PF23562">
    <property type="entry name" value="AMP-binding_C_3"/>
    <property type="match status" value="1"/>
</dbReference>
<proteinExistence type="inferred from homology"/>
<gene>
    <name evidence="7" type="ORF">ET989_13910</name>
</gene>
<evidence type="ECO:0000256" key="1">
    <source>
        <dbReference type="ARBA" id="ARBA00006432"/>
    </source>
</evidence>
<evidence type="ECO:0000313" key="8">
    <source>
        <dbReference type="Proteomes" id="UP000292373"/>
    </source>
</evidence>
<comment type="caution">
    <text evidence="7">The sequence shown here is derived from an EMBL/GenBank/DDBJ whole genome shotgun (WGS) entry which is preliminary data.</text>
</comment>
<dbReference type="Gene3D" id="3.40.50.12780">
    <property type="entry name" value="N-terminal domain of ligase-like"/>
    <property type="match status" value="1"/>
</dbReference>
<sequence>MTIIALPLAHILARGLQLVAVAAGMKVVHEGERTRVVAAFGEVRPTFMVVVPQLLVKIRQAGRDRAADARIGPVFRLAESTAVAWGRHLEARQDDPGRRARPALRVRHAFFDRLFYRRMRRLMGDRVEWLLSGAAGLDPTLAHFFRGIGVPVIEGYGLTETTAPATGLRPGDLRAGSVGTPLPGTTIRIADDGEVLVRGVGVLPGSVDPADDAGAFVDGFFRTGDLGSLDDAGRLTLHGRRKNLIVTASGKNVAPEPWEDAVTRSPLVAHAVLVGEGRSHLTALLLVDPDGVRRWAQQSGNTDVVAHLDAPLPDDGLVLDHPALLARLQRPFDRANAEVSRAEQARAFVPLLVDVTAASNFITPTLKLRRDTLLEAAARHIEALYAPH</sequence>
<dbReference type="InterPro" id="IPR000873">
    <property type="entry name" value="AMP-dep_synth/lig_dom"/>
</dbReference>